<dbReference type="SUPFAM" id="SSF46785">
    <property type="entry name" value="Winged helix' DNA-binding domain"/>
    <property type="match status" value="1"/>
</dbReference>
<dbReference type="Gene3D" id="1.10.10.10">
    <property type="entry name" value="Winged helix-like DNA-binding domain superfamily/Winged helix DNA-binding domain"/>
    <property type="match status" value="1"/>
</dbReference>
<keyword evidence="3" id="KW-0238">DNA-binding</keyword>
<dbReference type="STRING" id="67285.AQI88_00285"/>
<dbReference type="PANTHER" id="PTHR30126:SF39">
    <property type="entry name" value="HTH-TYPE TRANSCRIPTIONAL REGULATOR CYSL"/>
    <property type="match status" value="1"/>
</dbReference>
<dbReference type="PROSITE" id="PS50931">
    <property type="entry name" value="HTH_LYSR"/>
    <property type="match status" value="1"/>
</dbReference>
<dbReference type="RefSeq" id="WP_066989811.1">
    <property type="nucleotide sequence ID" value="NZ_BNDU01000004.1"/>
</dbReference>
<comment type="caution">
    <text evidence="6">The sequence shown here is derived from an EMBL/GenBank/DDBJ whole genome shotgun (WGS) entry which is preliminary data.</text>
</comment>
<proteinExistence type="inferred from homology"/>
<dbReference type="Gene3D" id="3.40.190.10">
    <property type="entry name" value="Periplasmic binding protein-like II"/>
    <property type="match status" value="2"/>
</dbReference>
<dbReference type="SUPFAM" id="SSF53850">
    <property type="entry name" value="Periplasmic binding protein-like II"/>
    <property type="match status" value="1"/>
</dbReference>
<dbReference type="PANTHER" id="PTHR30126">
    <property type="entry name" value="HTH-TYPE TRANSCRIPTIONAL REGULATOR"/>
    <property type="match status" value="1"/>
</dbReference>
<comment type="similarity">
    <text evidence="1">Belongs to the LysR transcriptional regulatory family.</text>
</comment>
<dbReference type="InterPro" id="IPR005119">
    <property type="entry name" value="LysR_subst-bd"/>
</dbReference>
<protein>
    <recommendedName>
        <fullName evidence="5">HTH lysR-type domain-containing protein</fullName>
    </recommendedName>
</protein>
<evidence type="ECO:0000313" key="7">
    <source>
        <dbReference type="Proteomes" id="UP000054241"/>
    </source>
</evidence>
<name>A0A101NTH9_9ACTN</name>
<dbReference type="AlphaFoldDB" id="A0A101NTH9"/>
<keyword evidence="7" id="KW-1185">Reference proteome</keyword>
<keyword evidence="4" id="KW-0804">Transcription</keyword>
<evidence type="ECO:0000256" key="3">
    <source>
        <dbReference type="ARBA" id="ARBA00023125"/>
    </source>
</evidence>
<accession>A0A101NTH9</accession>
<reference evidence="6 7" key="1">
    <citation type="submission" date="2015-10" db="EMBL/GenBank/DDBJ databases">
        <title>Draft genome sequence of Streptomyces cellostaticus DSM 40189, type strain for the species Streptomyces cellostaticus.</title>
        <authorList>
            <person name="Ruckert C."/>
            <person name="Winkler A."/>
            <person name="Kalinowski J."/>
            <person name="Kampfer P."/>
            <person name="Glaeser S."/>
        </authorList>
    </citation>
    <scope>NUCLEOTIDE SEQUENCE [LARGE SCALE GENOMIC DNA]</scope>
    <source>
        <strain evidence="6 7">DSM 40189</strain>
    </source>
</reference>
<evidence type="ECO:0000256" key="2">
    <source>
        <dbReference type="ARBA" id="ARBA00023015"/>
    </source>
</evidence>
<dbReference type="CDD" id="cd05466">
    <property type="entry name" value="PBP2_LTTR_substrate"/>
    <property type="match status" value="1"/>
</dbReference>
<evidence type="ECO:0000259" key="5">
    <source>
        <dbReference type="PROSITE" id="PS50931"/>
    </source>
</evidence>
<dbReference type="OrthoDB" id="8417889at2"/>
<dbReference type="Pfam" id="PF00126">
    <property type="entry name" value="HTH_1"/>
    <property type="match status" value="1"/>
</dbReference>
<dbReference type="Proteomes" id="UP000054241">
    <property type="component" value="Unassembled WGS sequence"/>
</dbReference>
<dbReference type="EMBL" id="LMWL01000001">
    <property type="protein sequence ID" value="KUM99045.1"/>
    <property type="molecule type" value="Genomic_DNA"/>
</dbReference>
<feature type="domain" description="HTH lysR-type" evidence="5">
    <location>
        <begin position="10"/>
        <end position="62"/>
    </location>
</feature>
<gene>
    <name evidence="6" type="ORF">AQI88_00285</name>
</gene>
<dbReference type="PRINTS" id="PR00039">
    <property type="entry name" value="HTHLYSR"/>
</dbReference>
<dbReference type="GO" id="GO:0003700">
    <property type="term" value="F:DNA-binding transcription factor activity"/>
    <property type="evidence" value="ECO:0007669"/>
    <property type="project" value="InterPro"/>
</dbReference>
<keyword evidence="2" id="KW-0805">Transcription regulation</keyword>
<dbReference type="Pfam" id="PF03466">
    <property type="entry name" value="LysR_substrate"/>
    <property type="match status" value="1"/>
</dbReference>
<dbReference type="InterPro" id="IPR036390">
    <property type="entry name" value="WH_DNA-bd_sf"/>
</dbReference>
<dbReference type="InterPro" id="IPR000847">
    <property type="entry name" value="LysR_HTH_N"/>
</dbReference>
<organism evidence="6 7">
    <name type="scientific">Streptomyces cellostaticus</name>
    <dbReference type="NCBI Taxonomy" id="67285"/>
    <lineage>
        <taxon>Bacteria</taxon>
        <taxon>Bacillati</taxon>
        <taxon>Actinomycetota</taxon>
        <taxon>Actinomycetes</taxon>
        <taxon>Kitasatosporales</taxon>
        <taxon>Streptomycetaceae</taxon>
        <taxon>Streptomyces</taxon>
    </lineage>
</organism>
<evidence type="ECO:0000256" key="1">
    <source>
        <dbReference type="ARBA" id="ARBA00009437"/>
    </source>
</evidence>
<dbReference type="GO" id="GO:0000976">
    <property type="term" value="F:transcription cis-regulatory region binding"/>
    <property type="evidence" value="ECO:0007669"/>
    <property type="project" value="TreeGrafter"/>
</dbReference>
<evidence type="ECO:0000313" key="6">
    <source>
        <dbReference type="EMBL" id="KUM99045.1"/>
    </source>
</evidence>
<dbReference type="InterPro" id="IPR036388">
    <property type="entry name" value="WH-like_DNA-bd_sf"/>
</dbReference>
<sequence length="288" mass="30861">MKHGADLGMLRTFLCVYRCGGVARAAGLLGLSQPAVSRHLKALEGATGRALFNRLGRGVAPTRAGDVLAAQIAAHLDALEDAVDTLIPSSATAPVLLGAPGDLLSVHVLPRLAPLLAQGVDVHCRIGLSPELAQTLLHDELDLVVVTKIEHAPTRQLHLRHLYEEEFVLVGRAGEAPYEPEDETRRFIGYSPAMPMARRYFRMCWGIQPPAPALTVADLRTVVAAVAAGAGLSVVPRYLAQKDLDAGRLSVLHTPLTPVSNSIYLATRRGREHLPQIKAAFELLCQAA</sequence>
<evidence type="ECO:0000256" key="4">
    <source>
        <dbReference type="ARBA" id="ARBA00023163"/>
    </source>
</evidence>